<dbReference type="AlphaFoldDB" id="A0A8J8FET3"/>
<comment type="caution">
    <text evidence="2">The sequence shown here is derived from an EMBL/GenBank/DDBJ whole genome shotgun (WGS) entry which is preliminary data.</text>
</comment>
<sequence>MLAIEYPSVNFKTKQQGNQQLIFDEFRKKWVVLTPEEWVRQHFLYYLVQVKDYPAALIAVEKEIRLGELKKRCDIVVYKGQKPWMIIECKEQDTALNEQVIAQILRYNITLAVEYLVITNGNYSRAFYIANSPATAEIDSLPDWL</sequence>
<protein>
    <submittedName>
        <fullName evidence="2">Restriction endonuclease subunit R</fullName>
    </submittedName>
</protein>
<dbReference type="GO" id="GO:0003676">
    <property type="term" value="F:nucleic acid binding"/>
    <property type="evidence" value="ECO:0007669"/>
    <property type="project" value="InterPro"/>
</dbReference>
<name>A0A8J8FET3_9BACT</name>
<keyword evidence="2" id="KW-0540">Nuclease</keyword>
<dbReference type="InterPro" id="IPR029464">
    <property type="entry name" value="HSDR_N"/>
</dbReference>
<keyword evidence="2" id="KW-0378">Hydrolase</keyword>
<accession>A0A8J8FET3</accession>
<reference evidence="2" key="1">
    <citation type="submission" date="2019-10" db="EMBL/GenBank/DDBJ databases">
        <title>Draft genome sequence of Panacibacter sp. KCS-6.</title>
        <authorList>
            <person name="Yim K.J."/>
        </authorList>
    </citation>
    <scope>NUCLEOTIDE SEQUENCE</scope>
    <source>
        <strain evidence="2">KCS-6</strain>
    </source>
</reference>
<dbReference type="Gene3D" id="3.40.1350.10">
    <property type="match status" value="1"/>
</dbReference>
<keyword evidence="3" id="KW-1185">Reference proteome</keyword>
<keyword evidence="2" id="KW-0255">Endonuclease</keyword>
<proteinExistence type="predicted"/>
<feature type="domain" description="Type I restriction enzyme R protein N-terminal" evidence="1">
    <location>
        <begin position="35"/>
        <end position="142"/>
    </location>
</feature>
<evidence type="ECO:0000259" key="1">
    <source>
        <dbReference type="Pfam" id="PF13588"/>
    </source>
</evidence>
<dbReference type="GO" id="GO:0004519">
    <property type="term" value="F:endonuclease activity"/>
    <property type="evidence" value="ECO:0007669"/>
    <property type="project" value="UniProtKB-KW"/>
</dbReference>
<gene>
    <name evidence="2" type="ORF">GD597_13070</name>
</gene>
<dbReference type="Pfam" id="PF13588">
    <property type="entry name" value="HSDR_N_2"/>
    <property type="match status" value="1"/>
</dbReference>
<organism evidence="2 3">
    <name type="scientific">Limnovirga soli</name>
    <dbReference type="NCBI Taxonomy" id="2656915"/>
    <lineage>
        <taxon>Bacteria</taxon>
        <taxon>Pseudomonadati</taxon>
        <taxon>Bacteroidota</taxon>
        <taxon>Chitinophagia</taxon>
        <taxon>Chitinophagales</taxon>
        <taxon>Chitinophagaceae</taxon>
        <taxon>Limnovirga</taxon>
    </lineage>
</organism>
<dbReference type="RefSeq" id="WP_171608332.1">
    <property type="nucleotide sequence ID" value="NZ_WHPF01000008.1"/>
</dbReference>
<dbReference type="Proteomes" id="UP000598971">
    <property type="component" value="Unassembled WGS sequence"/>
</dbReference>
<evidence type="ECO:0000313" key="3">
    <source>
        <dbReference type="Proteomes" id="UP000598971"/>
    </source>
</evidence>
<dbReference type="EMBL" id="WHPF01000008">
    <property type="protein sequence ID" value="NNV56395.1"/>
    <property type="molecule type" value="Genomic_DNA"/>
</dbReference>
<evidence type="ECO:0000313" key="2">
    <source>
        <dbReference type="EMBL" id="NNV56395.1"/>
    </source>
</evidence>
<dbReference type="InterPro" id="IPR011856">
    <property type="entry name" value="tRNA_endonuc-like_dom_sf"/>
</dbReference>